<reference evidence="2 3" key="1">
    <citation type="submission" date="2020-08" db="EMBL/GenBank/DDBJ databases">
        <title>Genomic Encyclopedia of Type Strains, Phase IV (KMG-IV): sequencing the most valuable type-strain genomes for metagenomic binning, comparative biology and taxonomic classification.</title>
        <authorList>
            <person name="Goeker M."/>
        </authorList>
    </citation>
    <scope>NUCLEOTIDE SEQUENCE [LARGE SCALE GENOMIC DNA]</scope>
    <source>
        <strain evidence="2 3">DSM 12706</strain>
    </source>
</reference>
<evidence type="ECO:0000313" key="3">
    <source>
        <dbReference type="Proteomes" id="UP000542353"/>
    </source>
</evidence>
<feature type="signal peptide" evidence="1">
    <location>
        <begin position="1"/>
        <end position="24"/>
    </location>
</feature>
<evidence type="ECO:0008006" key="4">
    <source>
        <dbReference type="Google" id="ProtNLM"/>
    </source>
</evidence>
<dbReference type="Proteomes" id="UP000542353">
    <property type="component" value="Unassembled WGS sequence"/>
</dbReference>
<dbReference type="RefSeq" id="WP_184255937.1">
    <property type="nucleotide sequence ID" value="NZ_JACHIH010000006.1"/>
</dbReference>
<dbReference type="EMBL" id="JACHIH010000006">
    <property type="protein sequence ID" value="MBB5046745.1"/>
    <property type="molecule type" value="Genomic_DNA"/>
</dbReference>
<accession>A0A7W8DYE1</accession>
<name>A0A7W8DYE1_9BRAD</name>
<proteinExistence type="predicted"/>
<gene>
    <name evidence="2" type="ORF">HNR60_001493</name>
</gene>
<keyword evidence="1" id="KW-0732">Signal</keyword>
<feature type="chain" id="PRO_5030927783" description="Cysteine rich repeat-containing protein" evidence="1">
    <location>
        <begin position="25"/>
        <end position="159"/>
    </location>
</feature>
<organism evidence="2 3">
    <name type="scientific">Rhodopseudomonas rhenobacensis</name>
    <dbReference type="NCBI Taxonomy" id="87461"/>
    <lineage>
        <taxon>Bacteria</taxon>
        <taxon>Pseudomonadati</taxon>
        <taxon>Pseudomonadota</taxon>
        <taxon>Alphaproteobacteria</taxon>
        <taxon>Hyphomicrobiales</taxon>
        <taxon>Nitrobacteraceae</taxon>
        <taxon>Rhodopseudomonas</taxon>
    </lineage>
</organism>
<protein>
    <recommendedName>
        <fullName evidence="4">Cysteine rich repeat-containing protein</fullName>
    </recommendedName>
</protein>
<comment type="caution">
    <text evidence="2">The sequence shown here is derived from an EMBL/GenBank/DDBJ whole genome shotgun (WGS) entry which is preliminary data.</text>
</comment>
<keyword evidence="3" id="KW-1185">Reference proteome</keyword>
<dbReference type="AlphaFoldDB" id="A0A7W8DYE1"/>
<evidence type="ECO:0000313" key="2">
    <source>
        <dbReference type="EMBL" id="MBB5046745.1"/>
    </source>
</evidence>
<sequence>MTRKPIGIVALGALAALLSTPALAQSPGPGGPGPGMGMGMGGGMGRMQVITALCAKEIEAHCPTTPRGPAAWVCLNDHQKQLGENCLAAIEGTGPDMAPGMGPVARLCMSEIAEHCAGIEHGSGLVRRCLDTTRDKLSEGCRMALDNTGWGQRRSYAPQ</sequence>
<evidence type="ECO:0000256" key="1">
    <source>
        <dbReference type="SAM" id="SignalP"/>
    </source>
</evidence>